<evidence type="ECO:0000256" key="7">
    <source>
        <dbReference type="SAM" id="Phobius"/>
    </source>
</evidence>
<evidence type="ECO:0000256" key="5">
    <source>
        <dbReference type="ARBA" id="ARBA00023136"/>
    </source>
</evidence>
<reference evidence="8 9" key="1">
    <citation type="journal article" date="2018" name="Elife">
        <title>Functional genomics of lipid metabolism in the oleaginous yeast Rhodosporidium toruloides.</title>
        <authorList>
            <person name="Coradetti S.T."/>
            <person name="Pinel D."/>
            <person name="Geiselman G."/>
            <person name="Ito M."/>
            <person name="Mondo S."/>
            <person name="Reilly M.C."/>
            <person name="Cheng Y.F."/>
            <person name="Bauer S."/>
            <person name="Grigoriev I."/>
            <person name="Gladden J.M."/>
            <person name="Simmons B.A."/>
            <person name="Brem R."/>
            <person name="Arkin A.P."/>
            <person name="Skerker J.M."/>
        </authorList>
    </citation>
    <scope>NUCLEOTIDE SEQUENCE [LARGE SCALE GENOMIC DNA]</scope>
    <source>
        <strain evidence="8 9">NBRC 0880</strain>
    </source>
</reference>
<sequence length="564" mass="62888">MSSPPAAGTLEDRKLSYASSTQDSAHDDHGAQTDGELTWTAEEEKRIVRKIDWRLMPLLWALFMCVLSFLDRSNIGNANAAGMSKSLKMSSGQYQWLLTIFYIGYALGQPTTLLWKALSPHVFVAILTLCWGGFALLQAAARWEGLMALRLLLGVAETAFAPGVTFFLSFFYSRREVGFRQGLYLGAAPIASCYAGALAYGISHIHNSSVPVWKLLFLIEGAPAIPMAAVTYFFLPDRPTKAKFLTTREKEIARRRTERDGKTGREEGLKMRNVWKGLRDPKAYIPACVFPLSLAHPRLLTTSARRLCYFSCNVSYSSLPVFLPTILTDMGFTSIRAQGLSAPPYLASFFVVVGVCWLSDRVGDRTAFLIPLSMLGGIGYLLLALVTSTGVRYFAIFLCASGIFPCIGLLLPLTASMHEDDSKRGAGFLLLNLVGQCGPFLGTRLYPANEGPYYHKGMAICCAFMFFVTLLVSLLRLCVRSPPPNTHNHQLTQVLLCSILIRENRRRDALYGFVDPKAQGLEYGRSEAYYRQQRVEGEGKDEEGVGKSEEREKEEEERRWRYLL</sequence>
<accession>A0A2T0A5X2</accession>
<dbReference type="EMBL" id="LCTV02000008">
    <property type="protein sequence ID" value="PRQ73408.1"/>
    <property type="molecule type" value="Genomic_DNA"/>
</dbReference>
<comment type="subcellular location">
    <subcellularLocation>
        <location evidence="1">Membrane</location>
        <topology evidence="1">Multi-pass membrane protein</topology>
    </subcellularLocation>
</comment>
<feature type="transmembrane region" description="Helical" evidence="7">
    <location>
        <begin position="457"/>
        <end position="479"/>
    </location>
</feature>
<proteinExistence type="predicted"/>
<evidence type="ECO:0000256" key="6">
    <source>
        <dbReference type="SAM" id="MobiDB-lite"/>
    </source>
</evidence>
<dbReference type="GO" id="GO:0016020">
    <property type="term" value="C:membrane"/>
    <property type="evidence" value="ECO:0007669"/>
    <property type="project" value="UniProtKB-SubCell"/>
</dbReference>
<feature type="transmembrane region" description="Helical" evidence="7">
    <location>
        <begin position="147"/>
        <end position="171"/>
    </location>
</feature>
<dbReference type="Pfam" id="PF07690">
    <property type="entry name" value="MFS_1"/>
    <property type="match status" value="1"/>
</dbReference>
<feature type="transmembrane region" description="Helical" evidence="7">
    <location>
        <begin position="393"/>
        <end position="413"/>
    </location>
</feature>
<dbReference type="PANTHER" id="PTHR43791:SF36">
    <property type="entry name" value="TRANSPORTER, PUTATIVE (AFU_ORTHOLOGUE AFUA_6G08340)-RELATED"/>
    <property type="match status" value="1"/>
</dbReference>
<feature type="transmembrane region" description="Helical" evidence="7">
    <location>
        <begin position="95"/>
        <end position="115"/>
    </location>
</feature>
<dbReference type="InterPro" id="IPR011701">
    <property type="entry name" value="MFS"/>
</dbReference>
<evidence type="ECO:0000313" key="9">
    <source>
        <dbReference type="Proteomes" id="UP000239560"/>
    </source>
</evidence>
<name>A0A2T0A5X2_RHOTO</name>
<evidence type="ECO:0000256" key="4">
    <source>
        <dbReference type="ARBA" id="ARBA00022989"/>
    </source>
</evidence>
<keyword evidence="3 7" id="KW-0812">Transmembrane</keyword>
<feature type="transmembrane region" description="Helical" evidence="7">
    <location>
        <begin position="122"/>
        <end position="141"/>
    </location>
</feature>
<feature type="compositionally biased region" description="Basic and acidic residues" evidence="6">
    <location>
        <begin position="533"/>
        <end position="564"/>
    </location>
</feature>
<feature type="transmembrane region" description="Helical" evidence="7">
    <location>
        <begin position="215"/>
        <end position="235"/>
    </location>
</feature>
<feature type="transmembrane region" description="Helical" evidence="7">
    <location>
        <begin position="425"/>
        <end position="445"/>
    </location>
</feature>
<dbReference type="FunFam" id="1.20.1250.20:FF:000013">
    <property type="entry name" value="MFS general substrate transporter"/>
    <property type="match status" value="1"/>
</dbReference>
<keyword evidence="5 7" id="KW-0472">Membrane</keyword>
<evidence type="ECO:0000256" key="1">
    <source>
        <dbReference type="ARBA" id="ARBA00004141"/>
    </source>
</evidence>
<dbReference type="GO" id="GO:0022857">
    <property type="term" value="F:transmembrane transporter activity"/>
    <property type="evidence" value="ECO:0007669"/>
    <property type="project" value="InterPro"/>
</dbReference>
<dbReference type="SUPFAM" id="SSF103473">
    <property type="entry name" value="MFS general substrate transporter"/>
    <property type="match status" value="1"/>
</dbReference>
<dbReference type="PANTHER" id="PTHR43791">
    <property type="entry name" value="PERMEASE-RELATED"/>
    <property type="match status" value="1"/>
</dbReference>
<keyword evidence="2" id="KW-0813">Transport</keyword>
<dbReference type="OrthoDB" id="2985014at2759"/>
<dbReference type="Proteomes" id="UP000239560">
    <property type="component" value="Unassembled WGS sequence"/>
</dbReference>
<keyword evidence="4 7" id="KW-1133">Transmembrane helix</keyword>
<evidence type="ECO:0000313" key="8">
    <source>
        <dbReference type="EMBL" id="PRQ73408.1"/>
    </source>
</evidence>
<feature type="transmembrane region" description="Helical" evidence="7">
    <location>
        <begin position="342"/>
        <end position="359"/>
    </location>
</feature>
<feature type="region of interest" description="Disordered" evidence="6">
    <location>
        <begin position="1"/>
        <end position="36"/>
    </location>
</feature>
<dbReference type="AlphaFoldDB" id="A0A2T0A5X2"/>
<feature type="region of interest" description="Disordered" evidence="6">
    <location>
        <begin position="532"/>
        <end position="564"/>
    </location>
</feature>
<dbReference type="InterPro" id="IPR036259">
    <property type="entry name" value="MFS_trans_sf"/>
</dbReference>
<organism evidence="8 9">
    <name type="scientific">Rhodotorula toruloides</name>
    <name type="common">Yeast</name>
    <name type="synonym">Rhodosporidium toruloides</name>
    <dbReference type="NCBI Taxonomy" id="5286"/>
    <lineage>
        <taxon>Eukaryota</taxon>
        <taxon>Fungi</taxon>
        <taxon>Dikarya</taxon>
        <taxon>Basidiomycota</taxon>
        <taxon>Pucciniomycotina</taxon>
        <taxon>Microbotryomycetes</taxon>
        <taxon>Sporidiobolales</taxon>
        <taxon>Sporidiobolaceae</taxon>
        <taxon>Rhodotorula</taxon>
    </lineage>
</organism>
<feature type="transmembrane region" description="Helical" evidence="7">
    <location>
        <begin position="55"/>
        <end position="75"/>
    </location>
</feature>
<feature type="transmembrane region" description="Helical" evidence="7">
    <location>
        <begin position="366"/>
        <end position="387"/>
    </location>
</feature>
<evidence type="ECO:0000256" key="2">
    <source>
        <dbReference type="ARBA" id="ARBA00022448"/>
    </source>
</evidence>
<evidence type="ECO:0000256" key="3">
    <source>
        <dbReference type="ARBA" id="ARBA00022692"/>
    </source>
</evidence>
<dbReference type="FunFam" id="1.20.1250.20:FF:000018">
    <property type="entry name" value="MFS transporter permease"/>
    <property type="match status" value="1"/>
</dbReference>
<feature type="transmembrane region" description="Helical" evidence="7">
    <location>
        <begin position="183"/>
        <end position="203"/>
    </location>
</feature>
<protein>
    <submittedName>
        <fullName evidence="8">Major facilitator superfamily domain-containing protein</fullName>
    </submittedName>
</protein>
<dbReference type="Gene3D" id="1.20.1250.20">
    <property type="entry name" value="MFS general substrate transporter like domains"/>
    <property type="match status" value="2"/>
</dbReference>
<gene>
    <name evidence="8" type="ORF">AAT19DRAFT_16161</name>
</gene>
<feature type="transmembrane region" description="Helical" evidence="7">
    <location>
        <begin position="307"/>
        <end position="327"/>
    </location>
</feature>
<comment type="caution">
    <text evidence="8">The sequence shown here is derived from an EMBL/GenBank/DDBJ whole genome shotgun (WGS) entry which is preliminary data.</text>
</comment>